<reference evidence="10" key="1">
    <citation type="submission" date="2015-06" db="EMBL/GenBank/DDBJ databases">
        <authorList>
            <person name="Radhakrishnan Rajesh"/>
            <person name="Underwood Anthony"/>
            <person name="Al-Shahib Ali"/>
        </authorList>
    </citation>
    <scope>NUCLEOTIDE SEQUENCE [LARGE SCALE GENOMIC DNA]</scope>
    <source>
        <strain evidence="10">P19_London_7_VIM_2_05_10</strain>
    </source>
</reference>
<reference evidence="9 14" key="5">
    <citation type="submission" date="2017-08" db="EMBL/GenBank/DDBJ databases">
        <authorList>
            <person name="Feschi L."/>
            <person name="Jeukens J."/>
            <person name="Emond-Rheault J.-G."/>
            <person name="Kukavica-Ibrulj I."/>
            <person name="Boyle B."/>
            <person name="Levesque R.C."/>
        </authorList>
    </citation>
    <scope>NUCLEOTIDE SEQUENCE [LARGE SCALE GENOMIC DNA]</scope>
    <source>
        <strain evidence="9 14">PA-W36</strain>
    </source>
</reference>
<dbReference type="Gene3D" id="3.90.226.10">
    <property type="entry name" value="2-enoyl-CoA Hydratase, Chain A, domain 1"/>
    <property type="match status" value="1"/>
</dbReference>
<dbReference type="Proteomes" id="UP000253594">
    <property type="component" value="Unassembled WGS sequence"/>
</dbReference>
<reference evidence="6" key="3">
    <citation type="submission" date="2017-05" db="EMBL/GenBank/DDBJ databases">
        <authorList>
            <person name="Song R."/>
            <person name="Chenine A.L."/>
            <person name="Ruprecht R.M."/>
        </authorList>
    </citation>
    <scope>NUCLEOTIDE SEQUENCE [LARGE SCALE GENOMIC DNA]</scope>
    <source>
        <strain evidence="6">S567_C10_BS</strain>
    </source>
</reference>
<dbReference type="OMA" id="MARHIIH"/>
<evidence type="ECO:0000313" key="4">
    <source>
        <dbReference type="EMBL" id="CRP56505.1"/>
    </source>
</evidence>
<dbReference type="GO" id="GO:0006515">
    <property type="term" value="P:protein quality control for misfolded or incompletely synthesized proteins"/>
    <property type="evidence" value="ECO:0007669"/>
    <property type="project" value="TreeGrafter"/>
</dbReference>
<dbReference type="eggNOG" id="COG0740">
    <property type="taxonomic scope" value="Bacteria"/>
</dbReference>
<dbReference type="Proteomes" id="UP000270834">
    <property type="component" value="Unassembled WGS sequence"/>
</dbReference>
<dbReference type="Proteomes" id="UP000284767">
    <property type="component" value="Unassembled WGS sequence"/>
</dbReference>
<reference evidence="9 14" key="8">
    <citation type="submission" date="2019-01" db="EMBL/GenBank/DDBJ databases">
        <title>The Pseudomonas aeruginosa pan-genome provides new insights on its population structure, horizontal gene transfer and pathogenicity.</title>
        <authorList>
            <person name="Freschi L."/>
            <person name="Vincent A.T."/>
            <person name="Jeukens J."/>
            <person name="Emond-Rheault J.-G."/>
            <person name="Kukavica-Ibrulj I."/>
            <person name="Dupont M.-J."/>
            <person name="Charette S.J."/>
            <person name="Boyle B."/>
            <person name="Levesque R.C."/>
        </authorList>
    </citation>
    <scope>NUCLEOTIDE SEQUENCE [LARGE SCALE GENOMIC DNA]</scope>
    <source>
        <strain evidence="9 14">PA-W36</strain>
    </source>
</reference>
<reference evidence="4" key="2">
    <citation type="submission" date="2015-06" db="EMBL/GenBank/DDBJ databases">
        <authorList>
            <person name="Radhakrishnan R."/>
            <person name="Underwood A."/>
            <person name="Al-Shahib A."/>
        </authorList>
    </citation>
    <scope>NUCLEOTIDE SEQUENCE</scope>
    <source>
        <strain evidence="4">P19_London_7_VIM_2_05_10</strain>
    </source>
</reference>
<evidence type="ECO:0000256" key="1">
    <source>
        <dbReference type="ARBA" id="ARBA00022670"/>
    </source>
</evidence>
<sequence length="184" mass="20492">MSKQHIIHFTGPINSSTCGNLINTCAKVLQQEAEELRINIATMGGECSYGFTLYNFLRALPVPIHTHNLGTVESMGNILFLAGERRSASAHSKFLFHPFHWTLHGAVDHARMAEYAMSLDYDLELYARIVAENTRDAPERLDIPRYLMAYPRILGPEDALACGLIHTVDDSPIPAAACQWSIHS</sequence>
<dbReference type="SUPFAM" id="SSF52096">
    <property type="entry name" value="ClpP/crotonase"/>
    <property type="match status" value="1"/>
</dbReference>
<dbReference type="GO" id="GO:0004176">
    <property type="term" value="F:ATP-dependent peptidase activity"/>
    <property type="evidence" value="ECO:0007669"/>
    <property type="project" value="TreeGrafter"/>
</dbReference>
<dbReference type="EC" id="3.4.21.92" evidence="4"/>
<name>A0A081HIG0_PSEAI</name>
<dbReference type="Proteomes" id="UP000194857">
    <property type="component" value="Unassembled WGS sequence"/>
</dbReference>
<dbReference type="PANTHER" id="PTHR10381:SF70">
    <property type="entry name" value="ATP-DEPENDENT CLP PROTEASE PROTEOLYTIC SUBUNIT"/>
    <property type="match status" value="1"/>
</dbReference>
<keyword evidence="2 4" id="KW-0378">Hydrolase</keyword>
<proteinExistence type="predicted"/>
<dbReference type="InterPro" id="IPR023562">
    <property type="entry name" value="ClpP/TepA"/>
</dbReference>
<dbReference type="Proteomes" id="UP000644192">
    <property type="component" value="Unassembled WGS sequence"/>
</dbReference>
<dbReference type="EMBL" id="QORE01001411">
    <property type="protein sequence ID" value="RCI71436.1"/>
    <property type="molecule type" value="Genomic_DNA"/>
</dbReference>
<reference evidence="7 12" key="6">
    <citation type="submission" date="2018-07" db="EMBL/GenBank/DDBJ databases">
        <title>Mechanisms of high-level aminoglycoside resistance among Gram-negative pathogens in Brazil.</title>
        <authorList>
            <person name="Ballaben A.S."/>
            <person name="Darini A.L.C."/>
            <person name="Doi Y."/>
        </authorList>
    </citation>
    <scope>NUCLEOTIDE SEQUENCE [LARGE SCALE GENOMIC DNA]</scope>
    <source>
        <strain evidence="7 12">B2-305</strain>
    </source>
</reference>
<keyword evidence="1 4" id="KW-0645">Protease</keyword>
<dbReference type="GO" id="GO:0004252">
    <property type="term" value="F:serine-type endopeptidase activity"/>
    <property type="evidence" value="ECO:0007669"/>
    <property type="project" value="UniProtKB-EC"/>
</dbReference>
<reference evidence="5" key="9">
    <citation type="submission" date="2020-01" db="EMBL/GenBank/DDBJ databases">
        <title>Bacteria Cultured from War Wounds Associated with the Conflict in Eastern Ukraine.</title>
        <authorList>
            <person name="Snesrud E."/>
            <person name="Galac M.R."/>
            <person name="Mc Gann P."/>
            <person name="Valentine K."/>
            <person name="Viacheslav K."/>
        </authorList>
    </citation>
    <scope>NUCLEOTIDE SEQUENCE</scope>
    <source>
        <strain evidence="5">VNMU148</strain>
    </source>
</reference>
<comment type="caution">
    <text evidence="4">The sequence shown here is derived from an EMBL/GenBank/DDBJ whole genome shotgun (WGS) entry which is preliminary data.</text>
</comment>
<evidence type="ECO:0000313" key="8">
    <source>
        <dbReference type="EMBL" id="RMS65542.1"/>
    </source>
</evidence>
<evidence type="ECO:0000256" key="3">
    <source>
        <dbReference type="ARBA" id="ARBA00022825"/>
    </source>
</evidence>
<protein>
    <submittedName>
        <fullName evidence="4 5">Clp protease</fullName>
        <ecNumber evidence="4">3.4.21.92</ecNumber>
    </submittedName>
</protein>
<dbReference type="Pfam" id="PF00574">
    <property type="entry name" value="CLP_protease"/>
    <property type="match status" value="1"/>
</dbReference>
<organism evidence="4 10">
    <name type="scientific">Pseudomonas aeruginosa</name>
    <dbReference type="NCBI Taxonomy" id="287"/>
    <lineage>
        <taxon>Bacteria</taxon>
        <taxon>Pseudomonadati</taxon>
        <taxon>Pseudomonadota</taxon>
        <taxon>Gammaproteobacteria</taxon>
        <taxon>Pseudomonadales</taxon>
        <taxon>Pseudomonadaceae</taxon>
        <taxon>Pseudomonas</taxon>
    </lineage>
</organism>
<evidence type="ECO:0000313" key="7">
    <source>
        <dbReference type="EMBL" id="RCI71436.1"/>
    </source>
</evidence>
<accession>A0A081HIG0</accession>
<dbReference type="SMR" id="A0A081HIG0"/>
<reference evidence="8 13" key="7">
    <citation type="submission" date="2018-08" db="EMBL/GenBank/DDBJ databases">
        <title>Recombination of ecologically and evolutionarily significant loci maintains genetic cohesion in the Pseudomonas syringae species complex.</title>
        <authorList>
            <person name="Dillon M."/>
            <person name="Thakur S."/>
            <person name="Almeida R.N.D."/>
            <person name="Weir B.S."/>
            <person name="Guttman D.S."/>
        </authorList>
    </citation>
    <scope>NUCLEOTIDE SEQUENCE [LARGE SCALE GENOMIC DNA]</scope>
    <source>
        <strain evidence="8 13">ICMP 7846</strain>
    </source>
</reference>
<evidence type="ECO:0000313" key="9">
    <source>
        <dbReference type="EMBL" id="RPM13491.1"/>
    </source>
</evidence>
<reference evidence="11" key="4">
    <citation type="submission" date="2017-05" db="EMBL/GenBank/DDBJ databases">
        <authorList>
            <person name="Giani T."/>
            <person name="Arena F."/>
            <person name="Pollini S."/>
            <person name="Di Pilato V."/>
            <person name="D'Andrea M.M."/>
            <person name="Henrici De Angelis L."/>
            <person name="Bassetti M."/>
            <person name="Rossolini G.M."/>
        </authorList>
    </citation>
    <scope>NUCLEOTIDE SEQUENCE [LARGE SCALE GENOMIC DNA]</scope>
    <source>
        <strain evidence="11">S567_C10_BS</strain>
    </source>
</reference>
<accession>A0A1S1CAP6</accession>
<dbReference type="GO" id="GO:0051117">
    <property type="term" value="F:ATPase binding"/>
    <property type="evidence" value="ECO:0007669"/>
    <property type="project" value="TreeGrafter"/>
</dbReference>
<dbReference type="EMBL" id="CVVU01000229">
    <property type="protein sequence ID" value="CRP56505.1"/>
    <property type="molecule type" value="Genomic_DNA"/>
</dbReference>
<evidence type="ECO:0000313" key="6">
    <source>
        <dbReference type="EMBL" id="OTI57988.1"/>
    </source>
</evidence>
<dbReference type="EMBL" id="NSNE01000010">
    <property type="protein sequence ID" value="RPM13491.1"/>
    <property type="molecule type" value="Genomic_DNA"/>
</dbReference>
<evidence type="ECO:0000313" key="12">
    <source>
        <dbReference type="Proteomes" id="UP000253594"/>
    </source>
</evidence>
<evidence type="ECO:0000313" key="10">
    <source>
        <dbReference type="Proteomes" id="UP000045039"/>
    </source>
</evidence>
<evidence type="ECO:0000313" key="11">
    <source>
        <dbReference type="Proteomes" id="UP000194857"/>
    </source>
</evidence>
<keyword evidence="3" id="KW-0720">Serine protease</keyword>
<dbReference type="PANTHER" id="PTHR10381">
    <property type="entry name" value="ATP-DEPENDENT CLP PROTEASE PROTEOLYTIC SUBUNIT"/>
    <property type="match status" value="1"/>
</dbReference>
<dbReference type="EMBL" id="RBSQ01000078">
    <property type="protein sequence ID" value="RMS65542.1"/>
    <property type="molecule type" value="Genomic_DNA"/>
</dbReference>
<dbReference type="GO" id="GO:0009368">
    <property type="term" value="C:endopeptidase Clp complex"/>
    <property type="evidence" value="ECO:0007669"/>
    <property type="project" value="TreeGrafter"/>
</dbReference>
<dbReference type="EMBL" id="WXZT01000016">
    <property type="protein sequence ID" value="MZZ15129.1"/>
    <property type="molecule type" value="Genomic_DNA"/>
</dbReference>
<dbReference type="InterPro" id="IPR029045">
    <property type="entry name" value="ClpP/crotonase-like_dom_sf"/>
</dbReference>
<evidence type="ECO:0000313" key="13">
    <source>
        <dbReference type="Proteomes" id="UP000270834"/>
    </source>
</evidence>
<dbReference type="RefSeq" id="WP_003113679.1">
    <property type="nucleotide sequence ID" value="NZ_AP014839.1"/>
</dbReference>
<gene>
    <name evidence="4" type="primary">clpP_3</name>
    <name evidence="8" type="ORF">ALP65_01943</name>
    <name evidence="6" type="ORF">CAZ10_25280</name>
    <name evidence="7" type="ORF">DT376_29125</name>
    <name evidence="5" type="ORF">GUL26_23020</name>
    <name evidence="9" type="ORF">IPC1295_17990</name>
    <name evidence="4" type="ORF">PAERUG_P19_London_7_VIM_2_05_10_04851</name>
</gene>
<evidence type="ECO:0000313" key="5">
    <source>
        <dbReference type="EMBL" id="MZZ15129.1"/>
    </source>
</evidence>
<dbReference type="Proteomes" id="UP000045039">
    <property type="component" value="Unassembled WGS sequence"/>
</dbReference>
<evidence type="ECO:0000313" key="14">
    <source>
        <dbReference type="Proteomes" id="UP000284767"/>
    </source>
</evidence>
<dbReference type="EMBL" id="NFFZ01000015">
    <property type="protein sequence ID" value="OTI57988.1"/>
    <property type="molecule type" value="Genomic_DNA"/>
</dbReference>
<evidence type="ECO:0000256" key="2">
    <source>
        <dbReference type="ARBA" id="ARBA00022801"/>
    </source>
</evidence>
<dbReference type="AlphaFoldDB" id="A0A081HIG0"/>